<dbReference type="SUPFAM" id="SSF53474">
    <property type="entry name" value="alpha/beta-Hydrolases"/>
    <property type="match status" value="1"/>
</dbReference>
<dbReference type="PRINTS" id="PR00111">
    <property type="entry name" value="ABHYDROLASE"/>
</dbReference>
<dbReference type="RefSeq" id="WP_209460153.1">
    <property type="nucleotide sequence ID" value="NZ_JAGGKC010000022.1"/>
</dbReference>
<dbReference type="EMBL" id="JAGGKC010000022">
    <property type="protein sequence ID" value="MBP1919968.1"/>
    <property type="molecule type" value="Genomic_DNA"/>
</dbReference>
<feature type="domain" description="AB hydrolase-1" evidence="1">
    <location>
        <begin position="27"/>
        <end position="128"/>
    </location>
</feature>
<accession>A0ABS4G5Z4</accession>
<keyword evidence="3" id="KW-1185">Reference proteome</keyword>
<dbReference type="InterPro" id="IPR000073">
    <property type="entry name" value="AB_hydrolase_1"/>
</dbReference>
<dbReference type="PANTHER" id="PTHR43798">
    <property type="entry name" value="MONOACYLGLYCEROL LIPASE"/>
    <property type="match status" value="1"/>
</dbReference>
<organism evidence="2 3">
    <name type="scientific">Youngiibacter multivorans</name>
    <dbReference type="NCBI Taxonomy" id="937251"/>
    <lineage>
        <taxon>Bacteria</taxon>
        <taxon>Bacillati</taxon>
        <taxon>Bacillota</taxon>
        <taxon>Clostridia</taxon>
        <taxon>Eubacteriales</taxon>
        <taxon>Clostridiaceae</taxon>
        <taxon>Youngiibacter</taxon>
    </lineage>
</organism>
<dbReference type="PANTHER" id="PTHR43798:SF5">
    <property type="entry name" value="MONOACYLGLYCEROL LIPASE ABHD6"/>
    <property type="match status" value="1"/>
</dbReference>
<sequence length="267" mass="29914">MINENNMLVRDGVSLKYIDSGESRGMPLVLIHGIADSWHAFELLLPYLDKSIRIIAPTLRGHGDSDKPESGYDSKEMADDVSELLNKLTFEKAVVLGASSGGLVARSIALRYPEKVSGLILVGSPLELCKNPNLRQLYDNEISKFGDEVDKDFVKGFVSGLSGTNVPSGFIEMMTEETMKMPSWVWKEYTASLLAERVPENISDINVPCLIIWGGKDEITGRSDQEEYARLIRDSRLKIHEGLGHMLYWEYPEAVADDINEFMHEMV</sequence>
<evidence type="ECO:0000259" key="1">
    <source>
        <dbReference type="Pfam" id="PF00561"/>
    </source>
</evidence>
<proteinExistence type="predicted"/>
<dbReference type="GO" id="GO:0016740">
    <property type="term" value="F:transferase activity"/>
    <property type="evidence" value="ECO:0007669"/>
    <property type="project" value="UniProtKB-KW"/>
</dbReference>
<evidence type="ECO:0000313" key="2">
    <source>
        <dbReference type="EMBL" id="MBP1919968.1"/>
    </source>
</evidence>
<comment type="caution">
    <text evidence="2">The sequence shown here is derived from an EMBL/GenBank/DDBJ whole genome shotgun (WGS) entry which is preliminary data.</text>
</comment>
<dbReference type="InterPro" id="IPR029058">
    <property type="entry name" value="AB_hydrolase_fold"/>
</dbReference>
<reference evidence="2 3" key="1">
    <citation type="submission" date="2021-03" db="EMBL/GenBank/DDBJ databases">
        <title>Genomic Encyclopedia of Type Strains, Phase IV (KMG-IV): sequencing the most valuable type-strain genomes for metagenomic binning, comparative biology and taxonomic classification.</title>
        <authorList>
            <person name="Goeker M."/>
        </authorList>
    </citation>
    <scope>NUCLEOTIDE SEQUENCE [LARGE SCALE GENOMIC DNA]</scope>
    <source>
        <strain evidence="2 3">DSM 6139</strain>
    </source>
</reference>
<dbReference type="InterPro" id="IPR050266">
    <property type="entry name" value="AB_hydrolase_sf"/>
</dbReference>
<name>A0ABS4G5Z4_9CLOT</name>
<dbReference type="Pfam" id="PF00561">
    <property type="entry name" value="Abhydrolase_1"/>
    <property type="match status" value="1"/>
</dbReference>
<protein>
    <submittedName>
        <fullName evidence="2">Rifampin ADP-ribosylating transferase</fullName>
    </submittedName>
</protein>
<keyword evidence="2" id="KW-0808">Transferase</keyword>
<dbReference type="Gene3D" id="3.40.50.1820">
    <property type="entry name" value="alpha/beta hydrolase"/>
    <property type="match status" value="1"/>
</dbReference>
<dbReference type="Proteomes" id="UP001519271">
    <property type="component" value="Unassembled WGS sequence"/>
</dbReference>
<gene>
    <name evidence="2" type="ORF">J2Z34_002466</name>
</gene>
<evidence type="ECO:0000313" key="3">
    <source>
        <dbReference type="Proteomes" id="UP001519271"/>
    </source>
</evidence>